<evidence type="ECO:0000313" key="6">
    <source>
        <dbReference type="EMBL" id="RLP67621.1"/>
    </source>
</evidence>
<sequence length="314" mass="34497">MGTSRRNRPCSSSGTTSSASLDSSKVRTRCVDAMPASPEARAQALGARDNPFPLTVKRVLHSASTGRVAVDATKVMIVNSGTTTLRHETGEVDLAAGQVVLLPPGRWYAGEPAGLVITTTAYIDTAFLEEQERWITQSSAPAPLVLSDSHRSDPTVLDVPSTVFPHVNASLQRLIDGERHHLPTLRRLSLAVDLLDILTRPVPEHSPEHPSVRHAMALLMNDLGRAWTMDVLADEAAISRSQLARLFTRHVGTSPAAFLRNERSRRMADLLRSSSDTVETIARRVGWTDPSHASRAFRQVHGLSPQQYRQIYRR</sequence>
<dbReference type="GO" id="GO:0003700">
    <property type="term" value="F:DNA-binding transcription factor activity"/>
    <property type="evidence" value="ECO:0007669"/>
    <property type="project" value="InterPro"/>
</dbReference>
<protein>
    <submittedName>
        <fullName evidence="6">AraC family transcriptional regulator</fullName>
    </submittedName>
</protein>
<dbReference type="Proteomes" id="UP000275395">
    <property type="component" value="Unassembled WGS sequence"/>
</dbReference>
<dbReference type="PANTHER" id="PTHR46796">
    <property type="entry name" value="HTH-TYPE TRANSCRIPTIONAL ACTIVATOR RHAS-RELATED"/>
    <property type="match status" value="1"/>
</dbReference>
<proteinExistence type="predicted"/>
<feature type="compositionally biased region" description="Low complexity" evidence="4">
    <location>
        <begin position="11"/>
        <end position="23"/>
    </location>
</feature>
<dbReference type="GO" id="GO:0043565">
    <property type="term" value="F:sequence-specific DNA binding"/>
    <property type="evidence" value="ECO:0007669"/>
    <property type="project" value="InterPro"/>
</dbReference>
<dbReference type="SMART" id="SM00342">
    <property type="entry name" value="HTH_ARAC"/>
    <property type="match status" value="1"/>
</dbReference>
<keyword evidence="2" id="KW-0238">DNA-binding</keyword>
<evidence type="ECO:0000256" key="1">
    <source>
        <dbReference type="ARBA" id="ARBA00023015"/>
    </source>
</evidence>
<name>A0A3L6ZJA6_9MICO</name>
<dbReference type="Pfam" id="PF12833">
    <property type="entry name" value="HTH_18"/>
    <property type="match status" value="1"/>
</dbReference>
<organism evidence="6 7">
    <name type="scientific">Mycetocola reblochoni</name>
    <dbReference type="NCBI Taxonomy" id="331618"/>
    <lineage>
        <taxon>Bacteria</taxon>
        <taxon>Bacillati</taxon>
        <taxon>Actinomycetota</taxon>
        <taxon>Actinomycetes</taxon>
        <taxon>Micrococcales</taxon>
        <taxon>Microbacteriaceae</taxon>
        <taxon>Mycetocola</taxon>
    </lineage>
</organism>
<dbReference type="SUPFAM" id="SSF46689">
    <property type="entry name" value="Homeodomain-like"/>
    <property type="match status" value="2"/>
</dbReference>
<comment type="caution">
    <text evidence="6">The sequence shown here is derived from an EMBL/GenBank/DDBJ whole genome shotgun (WGS) entry which is preliminary data.</text>
</comment>
<keyword evidence="3" id="KW-0804">Transcription</keyword>
<evidence type="ECO:0000256" key="4">
    <source>
        <dbReference type="SAM" id="MobiDB-lite"/>
    </source>
</evidence>
<dbReference type="AlphaFoldDB" id="A0A3L6ZJA6"/>
<dbReference type="InterPro" id="IPR018060">
    <property type="entry name" value="HTH_AraC"/>
</dbReference>
<dbReference type="InterPro" id="IPR050204">
    <property type="entry name" value="AraC_XylS_family_regulators"/>
</dbReference>
<dbReference type="EMBL" id="RCUW01000020">
    <property type="protein sequence ID" value="RLP67621.1"/>
    <property type="molecule type" value="Genomic_DNA"/>
</dbReference>
<keyword evidence="1" id="KW-0805">Transcription regulation</keyword>
<evidence type="ECO:0000313" key="7">
    <source>
        <dbReference type="Proteomes" id="UP000275395"/>
    </source>
</evidence>
<evidence type="ECO:0000259" key="5">
    <source>
        <dbReference type="PROSITE" id="PS01124"/>
    </source>
</evidence>
<dbReference type="PANTHER" id="PTHR46796:SF13">
    <property type="entry name" value="HTH-TYPE TRANSCRIPTIONAL ACTIVATOR RHAS"/>
    <property type="match status" value="1"/>
</dbReference>
<evidence type="ECO:0000256" key="3">
    <source>
        <dbReference type="ARBA" id="ARBA00023163"/>
    </source>
</evidence>
<accession>A0A3L6ZJA6</accession>
<dbReference type="PROSITE" id="PS01124">
    <property type="entry name" value="HTH_ARAC_FAMILY_2"/>
    <property type="match status" value="1"/>
</dbReference>
<gene>
    <name evidence="6" type="ORF">D9V30_13630</name>
</gene>
<feature type="domain" description="HTH araC/xylS-type" evidence="5">
    <location>
        <begin position="213"/>
        <end position="311"/>
    </location>
</feature>
<evidence type="ECO:0000256" key="2">
    <source>
        <dbReference type="ARBA" id="ARBA00023125"/>
    </source>
</evidence>
<reference evidence="6 7" key="1">
    <citation type="submission" date="2018-10" db="EMBL/GenBank/DDBJ databases">
        <authorList>
            <person name="Li J."/>
        </authorList>
    </citation>
    <scope>NUCLEOTIDE SEQUENCE [LARGE SCALE GENOMIC DNA]</scope>
    <source>
        <strain evidence="6 7">JCM 30549</strain>
    </source>
</reference>
<dbReference type="Gene3D" id="1.10.10.60">
    <property type="entry name" value="Homeodomain-like"/>
    <property type="match status" value="2"/>
</dbReference>
<dbReference type="InterPro" id="IPR009057">
    <property type="entry name" value="Homeodomain-like_sf"/>
</dbReference>
<feature type="region of interest" description="Disordered" evidence="4">
    <location>
        <begin position="1"/>
        <end position="26"/>
    </location>
</feature>